<comment type="caution">
    <text evidence="1">The sequence shown here is derived from an EMBL/GenBank/DDBJ whole genome shotgun (WGS) entry which is preliminary data.</text>
</comment>
<organism evidence="1 2">
    <name type="scientific">Paenibacillus rigui</name>
    <dbReference type="NCBI Taxonomy" id="554312"/>
    <lineage>
        <taxon>Bacteria</taxon>
        <taxon>Bacillati</taxon>
        <taxon>Bacillota</taxon>
        <taxon>Bacilli</taxon>
        <taxon>Bacillales</taxon>
        <taxon>Paenibacillaceae</taxon>
        <taxon>Paenibacillus</taxon>
    </lineage>
</organism>
<proteinExistence type="predicted"/>
<evidence type="ECO:0000313" key="2">
    <source>
        <dbReference type="Proteomes" id="UP000215509"/>
    </source>
</evidence>
<dbReference type="AlphaFoldDB" id="A0A229UTQ3"/>
<name>A0A229UTQ3_9BACL</name>
<dbReference type="RefSeq" id="WP_094014927.1">
    <property type="nucleotide sequence ID" value="NZ_NMQW01000016.1"/>
</dbReference>
<dbReference type="EMBL" id="NMQW01000016">
    <property type="protein sequence ID" value="OXM86279.1"/>
    <property type="molecule type" value="Genomic_DNA"/>
</dbReference>
<dbReference type="Proteomes" id="UP000215509">
    <property type="component" value="Unassembled WGS sequence"/>
</dbReference>
<gene>
    <name evidence="1" type="ORF">CF651_11110</name>
</gene>
<accession>A0A229UTQ3</accession>
<evidence type="ECO:0000313" key="1">
    <source>
        <dbReference type="EMBL" id="OXM86279.1"/>
    </source>
</evidence>
<dbReference type="OrthoDB" id="2665639at2"/>
<sequence>MRTRLLSEQLIKKRFPHLRYVRVHTNGANKATIYAWNEDLQLPEQEIRSLQHFASDYLHPYACFQVKSYHMIQPDQVPQVERLPDSILKAAMNKGLDPSMIMDSIHQLFPYGRMSFNQYDAATATIHFDFHSITWVHPSDKERISHYLRELIPLGSSCEVTYY</sequence>
<protein>
    <submittedName>
        <fullName evidence="1">Uncharacterized protein</fullName>
    </submittedName>
</protein>
<keyword evidence="2" id="KW-1185">Reference proteome</keyword>
<reference evidence="1 2" key="1">
    <citation type="submission" date="2017-07" db="EMBL/GenBank/DDBJ databases">
        <title>Genome sequencing and assembly of Paenibacillus rigui.</title>
        <authorList>
            <person name="Mayilraj S."/>
        </authorList>
    </citation>
    <scope>NUCLEOTIDE SEQUENCE [LARGE SCALE GENOMIC DNA]</scope>
    <source>
        <strain evidence="1 2">JCM 16352</strain>
    </source>
</reference>